<keyword evidence="3" id="KW-1185">Reference proteome</keyword>
<dbReference type="Pfam" id="PF20226">
    <property type="entry name" value="DUF6585"/>
    <property type="match status" value="1"/>
</dbReference>
<dbReference type="Proteomes" id="UP000315017">
    <property type="component" value="Chromosome"/>
</dbReference>
<dbReference type="InterPro" id="IPR046492">
    <property type="entry name" value="DUF6585"/>
</dbReference>
<evidence type="ECO:0000313" key="3">
    <source>
        <dbReference type="Proteomes" id="UP000315017"/>
    </source>
</evidence>
<dbReference type="AlphaFoldDB" id="A0A517YE12"/>
<evidence type="ECO:0000256" key="1">
    <source>
        <dbReference type="SAM" id="Phobius"/>
    </source>
</evidence>
<feature type="transmembrane region" description="Helical" evidence="1">
    <location>
        <begin position="52"/>
        <end position="74"/>
    </location>
</feature>
<dbReference type="RefSeq" id="WP_145090570.1">
    <property type="nucleotide sequence ID" value="NZ_CP036274.1"/>
</dbReference>
<keyword evidence="1" id="KW-0812">Transmembrane</keyword>
<accession>A0A517YE12</accession>
<organism evidence="2 3">
    <name type="scientific">Anatilimnocola aggregata</name>
    <dbReference type="NCBI Taxonomy" id="2528021"/>
    <lineage>
        <taxon>Bacteria</taxon>
        <taxon>Pseudomonadati</taxon>
        <taxon>Planctomycetota</taxon>
        <taxon>Planctomycetia</taxon>
        <taxon>Pirellulales</taxon>
        <taxon>Pirellulaceae</taxon>
        <taxon>Anatilimnocola</taxon>
    </lineage>
</organism>
<feature type="transmembrane region" description="Helical" evidence="1">
    <location>
        <begin position="21"/>
        <end position="46"/>
    </location>
</feature>
<protein>
    <submittedName>
        <fullName evidence="2">Uncharacterized protein</fullName>
    </submittedName>
</protein>
<dbReference type="EMBL" id="CP036274">
    <property type="protein sequence ID" value="QDU28382.1"/>
    <property type="molecule type" value="Genomic_DNA"/>
</dbReference>
<proteinExistence type="predicted"/>
<reference evidence="2 3" key="1">
    <citation type="submission" date="2019-02" db="EMBL/GenBank/DDBJ databases">
        <title>Deep-cultivation of Planctomycetes and their phenomic and genomic characterization uncovers novel biology.</title>
        <authorList>
            <person name="Wiegand S."/>
            <person name="Jogler M."/>
            <person name="Boedeker C."/>
            <person name="Pinto D."/>
            <person name="Vollmers J."/>
            <person name="Rivas-Marin E."/>
            <person name="Kohn T."/>
            <person name="Peeters S.H."/>
            <person name="Heuer A."/>
            <person name="Rast P."/>
            <person name="Oberbeckmann S."/>
            <person name="Bunk B."/>
            <person name="Jeske O."/>
            <person name="Meyerdierks A."/>
            <person name="Storesund J.E."/>
            <person name="Kallscheuer N."/>
            <person name="Luecker S."/>
            <person name="Lage O.M."/>
            <person name="Pohl T."/>
            <person name="Merkel B.J."/>
            <person name="Hornburger P."/>
            <person name="Mueller R.-W."/>
            <person name="Bruemmer F."/>
            <person name="Labrenz M."/>
            <person name="Spormann A.M."/>
            <person name="Op den Camp H."/>
            <person name="Overmann J."/>
            <person name="Amann R."/>
            <person name="Jetten M.S.M."/>
            <person name="Mascher T."/>
            <person name="Medema M.H."/>
            <person name="Devos D.P."/>
            <person name="Kaster A.-K."/>
            <person name="Ovreas L."/>
            <person name="Rohde M."/>
            <person name="Galperin M.Y."/>
            <person name="Jogler C."/>
        </authorList>
    </citation>
    <scope>NUCLEOTIDE SEQUENCE [LARGE SCALE GENOMIC DNA]</scope>
    <source>
        <strain evidence="2 3">ETA_A8</strain>
    </source>
</reference>
<gene>
    <name evidence="2" type="ORF">ETAA8_34820</name>
</gene>
<name>A0A517YE12_9BACT</name>
<keyword evidence="1" id="KW-0472">Membrane</keyword>
<keyword evidence="1" id="KW-1133">Transmembrane helix</keyword>
<sequence>MQPTTELGKSLSKHISSKGELIRAILWFCGALVLGIGGTLLLLLLNSQGNRGMLLLLGLGATALAVGTTLLWLIPAFRRYGQFVELYERGIVLTRRGQQQSLAFTDVKQVSEDIQSNRQTPGATSNTTIELTPNTGPPIVLAAGSFSDFGILRDAILTGVTKAMIPRLVQILYQGGSERVGLVNLTRDGILLDKTKGGKGLLLNWESLEGVDLDSQTGHVLLQTSIGVIDTQAWMQAIPHWFFLPILAKAMRQRLAMPVPAPAARKASPPKA</sequence>
<dbReference type="KEGG" id="aagg:ETAA8_34820"/>
<evidence type="ECO:0000313" key="2">
    <source>
        <dbReference type="EMBL" id="QDU28382.1"/>
    </source>
</evidence>